<feature type="transmembrane region" description="Helical" evidence="7">
    <location>
        <begin position="386"/>
        <end position="406"/>
    </location>
</feature>
<comment type="caution">
    <text evidence="9">The sequence shown here is derived from an EMBL/GenBank/DDBJ whole genome shotgun (WGS) entry which is preliminary data.</text>
</comment>
<keyword evidence="6 7" id="KW-0472">Membrane</keyword>
<evidence type="ECO:0000256" key="3">
    <source>
        <dbReference type="ARBA" id="ARBA00022679"/>
    </source>
</evidence>
<evidence type="ECO:0000259" key="8">
    <source>
        <dbReference type="Pfam" id="PF13632"/>
    </source>
</evidence>
<protein>
    <submittedName>
        <fullName evidence="9">Glycosyltransferase</fullName>
    </submittedName>
</protein>
<organism evidence="9 10">
    <name type="scientific">Solihabitans fulvus</name>
    <dbReference type="NCBI Taxonomy" id="1892852"/>
    <lineage>
        <taxon>Bacteria</taxon>
        <taxon>Bacillati</taxon>
        <taxon>Actinomycetota</taxon>
        <taxon>Actinomycetes</taxon>
        <taxon>Pseudonocardiales</taxon>
        <taxon>Pseudonocardiaceae</taxon>
        <taxon>Solihabitans</taxon>
    </lineage>
</organism>
<feature type="domain" description="Glycosyltransferase 2-like" evidence="8">
    <location>
        <begin position="188"/>
        <end position="400"/>
    </location>
</feature>
<dbReference type="GO" id="GO:0016020">
    <property type="term" value="C:membrane"/>
    <property type="evidence" value="ECO:0007669"/>
    <property type="project" value="InterPro"/>
</dbReference>
<gene>
    <name evidence="9" type="ORF">F0L68_26695</name>
</gene>
<dbReference type="Pfam" id="PF13632">
    <property type="entry name" value="Glyco_trans_2_3"/>
    <property type="match status" value="1"/>
</dbReference>
<dbReference type="PANTHER" id="PTHR43867">
    <property type="entry name" value="CELLULOSE SYNTHASE CATALYTIC SUBUNIT A [UDP-FORMING]"/>
    <property type="match status" value="1"/>
</dbReference>
<feature type="transmembrane region" description="Helical" evidence="7">
    <location>
        <begin position="356"/>
        <end position="380"/>
    </location>
</feature>
<dbReference type="CDD" id="cd06421">
    <property type="entry name" value="CESA_CelA_like"/>
    <property type="match status" value="1"/>
</dbReference>
<dbReference type="GO" id="GO:0030244">
    <property type="term" value="P:cellulose biosynthetic process"/>
    <property type="evidence" value="ECO:0007669"/>
    <property type="project" value="InterPro"/>
</dbReference>
<evidence type="ECO:0000256" key="1">
    <source>
        <dbReference type="ARBA" id="ARBA00004141"/>
    </source>
</evidence>
<dbReference type="InterPro" id="IPR001173">
    <property type="entry name" value="Glyco_trans_2-like"/>
</dbReference>
<evidence type="ECO:0000256" key="2">
    <source>
        <dbReference type="ARBA" id="ARBA00022676"/>
    </source>
</evidence>
<dbReference type="GO" id="GO:0012505">
    <property type="term" value="C:endomembrane system"/>
    <property type="evidence" value="ECO:0007669"/>
    <property type="project" value="UniProtKB-SubCell"/>
</dbReference>
<proteinExistence type="predicted"/>
<reference evidence="9 10" key="1">
    <citation type="submission" date="2019-09" db="EMBL/GenBank/DDBJ databases">
        <title>Goodfellowia gen. nov., a new genus of the Pseudonocardineae related to Actinoalloteichus, containing Goodfellowia coeruleoviolacea gen. nov., comb. nov. gen. nov., comb. nov.</title>
        <authorList>
            <person name="Labeda D."/>
        </authorList>
    </citation>
    <scope>NUCLEOTIDE SEQUENCE [LARGE SCALE GENOMIC DNA]</scope>
    <source>
        <strain evidence="9 10">AN110305</strain>
    </source>
</reference>
<keyword evidence="10" id="KW-1185">Reference proteome</keyword>
<feature type="transmembrane region" description="Helical" evidence="7">
    <location>
        <begin position="35"/>
        <end position="54"/>
    </location>
</feature>
<dbReference type="OrthoDB" id="9806824at2"/>
<comment type="subcellular location">
    <subcellularLocation>
        <location evidence="1">Membrane</location>
        <topology evidence="1">Multi-pass membrane protein</topology>
    </subcellularLocation>
</comment>
<dbReference type="EMBL" id="VUOB01000052">
    <property type="protein sequence ID" value="KAA2256370.1"/>
    <property type="molecule type" value="Genomic_DNA"/>
</dbReference>
<evidence type="ECO:0000313" key="10">
    <source>
        <dbReference type="Proteomes" id="UP000323454"/>
    </source>
</evidence>
<sequence>MLPAAVSVEADPVPYLPTPPDEDELYWYFGPQRRWVLLCVSLSYTATAVTLFLFSLRHPALWIFLGVLGINIVAWSLSLFDGQRQRRVTRQSHELLVRSWRPLAVPSVDVFLPTAGEQLAILRNTYEHVSRLSWSGRLLVWVLDDSARDEVRALAESFGFEYRTRPDRGHLKKAGNLNFGLRESDGDVIAILDADFVPRPDFLRQLVPYLEDPSTGIVQSPQCFDTEPAMNWVERAAGAAQELFFRWLQPSRDADDAAICCGTNAIYRRGALAAIDGFPKLSHSEDMFTGIEMRKRGYRTRYVPVLLAKGLSPDTLTSFVNQQYRWCMGNLELLLSREFHRMELPWRMRLGFWNGFVSYFVNAVNAFTVPLPLIVMLFVYPQDVRPWHMLPFLAPVWIWLVLLPAVSRTRWRFEVTRAQLLYSFVHAVAIVHVFQRRAATWVPTGAAAVRSPLARTVSWLAVVSLTLTIAASWLGLAMAVARYGFANYWATAGFVLANAYLGLPLVRDALRTLAPARPRQPILPREAQA</sequence>
<dbReference type="Proteomes" id="UP000323454">
    <property type="component" value="Unassembled WGS sequence"/>
</dbReference>
<evidence type="ECO:0000256" key="7">
    <source>
        <dbReference type="SAM" id="Phobius"/>
    </source>
</evidence>
<evidence type="ECO:0000256" key="4">
    <source>
        <dbReference type="ARBA" id="ARBA00022692"/>
    </source>
</evidence>
<reference evidence="9 10" key="2">
    <citation type="submission" date="2019-09" db="EMBL/GenBank/DDBJ databases">
        <authorList>
            <person name="Jin C."/>
        </authorList>
    </citation>
    <scope>NUCLEOTIDE SEQUENCE [LARGE SCALE GENOMIC DNA]</scope>
    <source>
        <strain evidence="9 10">AN110305</strain>
    </source>
</reference>
<keyword evidence="5 7" id="KW-1133">Transmembrane helix</keyword>
<dbReference type="SUPFAM" id="SSF53448">
    <property type="entry name" value="Nucleotide-diphospho-sugar transferases"/>
    <property type="match status" value="1"/>
</dbReference>
<evidence type="ECO:0000256" key="5">
    <source>
        <dbReference type="ARBA" id="ARBA00022989"/>
    </source>
</evidence>
<dbReference type="GO" id="GO:0016760">
    <property type="term" value="F:cellulose synthase (UDP-forming) activity"/>
    <property type="evidence" value="ECO:0007669"/>
    <property type="project" value="InterPro"/>
</dbReference>
<dbReference type="InterPro" id="IPR029044">
    <property type="entry name" value="Nucleotide-diphossugar_trans"/>
</dbReference>
<keyword evidence="4 7" id="KW-0812">Transmembrane</keyword>
<dbReference type="AlphaFoldDB" id="A0A5B2WZH8"/>
<dbReference type="InterPro" id="IPR050321">
    <property type="entry name" value="Glycosyltr_2/OpgH_subfam"/>
</dbReference>
<name>A0A5B2WZH8_9PSEU</name>
<dbReference type="PANTHER" id="PTHR43867:SF2">
    <property type="entry name" value="CELLULOSE SYNTHASE CATALYTIC SUBUNIT A [UDP-FORMING]"/>
    <property type="match status" value="1"/>
</dbReference>
<dbReference type="Gene3D" id="3.90.550.10">
    <property type="entry name" value="Spore Coat Polysaccharide Biosynthesis Protein SpsA, Chain A"/>
    <property type="match status" value="1"/>
</dbReference>
<feature type="transmembrane region" description="Helical" evidence="7">
    <location>
        <begin position="459"/>
        <end position="481"/>
    </location>
</feature>
<evidence type="ECO:0000313" key="9">
    <source>
        <dbReference type="EMBL" id="KAA2256370.1"/>
    </source>
</evidence>
<feature type="transmembrane region" description="Helical" evidence="7">
    <location>
        <begin position="488"/>
        <end position="506"/>
    </location>
</feature>
<feature type="transmembrane region" description="Helical" evidence="7">
    <location>
        <begin position="60"/>
        <end position="80"/>
    </location>
</feature>
<keyword evidence="2" id="KW-0328">Glycosyltransferase</keyword>
<keyword evidence="3 9" id="KW-0808">Transferase</keyword>
<accession>A0A5B2WZH8</accession>
<evidence type="ECO:0000256" key="6">
    <source>
        <dbReference type="ARBA" id="ARBA00023136"/>
    </source>
</evidence>